<evidence type="ECO:0000313" key="2">
    <source>
        <dbReference type="EMBL" id="PWK93081.1"/>
    </source>
</evidence>
<proteinExistence type="predicted"/>
<evidence type="ECO:0000313" key="3">
    <source>
        <dbReference type="Proteomes" id="UP000245523"/>
    </source>
</evidence>
<protein>
    <submittedName>
        <fullName evidence="2">Uncharacterized protein</fullName>
    </submittedName>
</protein>
<organism evidence="2 3">
    <name type="scientific">Hallerella porci</name>
    <dbReference type="NCBI Taxonomy" id="1945871"/>
    <lineage>
        <taxon>Bacteria</taxon>
        <taxon>Pseudomonadati</taxon>
        <taxon>Fibrobacterota</taxon>
        <taxon>Fibrobacteria</taxon>
        <taxon>Fibrobacterales</taxon>
        <taxon>Fibrobacteraceae</taxon>
        <taxon>Hallerella</taxon>
    </lineage>
</organism>
<keyword evidence="3" id="KW-1185">Reference proteome</keyword>
<accession>A0ABX5LJJ7</accession>
<dbReference type="Proteomes" id="UP000245523">
    <property type="component" value="Unassembled WGS sequence"/>
</dbReference>
<dbReference type="RefSeq" id="WP_109587772.1">
    <property type="nucleotide sequence ID" value="NZ_QGHD01000033.1"/>
</dbReference>
<keyword evidence="1" id="KW-0175">Coiled coil</keyword>
<gene>
    <name evidence="2" type="ORF">B0H50_1337</name>
</gene>
<comment type="caution">
    <text evidence="2">The sequence shown here is derived from an EMBL/GenBank/DDBJ whole genome shotgun (WGS) entry which is preliminary data.</text>
</comment>
<dbReference type="EMBL" id="QGHD01000033">
    <property type="protein sequence ID" value="PWK93081.1"/>
    <property type="molecule type" value="Genomic_DNA"/>
</dbReference>
<sequence length="374" mass="42969">MHILVVIQANCFFAFEIQNTNSQPLPLKDGELALPLSQLECISDLFMEYANVRNMDDFEFDVVNASGKTDCIKTLVSCLLPCESFQVRSIENVLPELILKKNIMNDESTKQLTFDHRNYEVTVDEYGIWKTSSCETEGDALGVEDFVSLCTEGFSINKAKLAKIDELEQRITFLEKDNESIRRELAYKESKIRNLERKRVEEETAKQIAQQVAQKKKEDKNKIRQGRVEVRLTLAMVKKLYGNGMGIFGSRTQSFHTSYDSHPIVYLKKDKCTIKKYDPLLKIKDALDDFCDMEVGNFDVNFAEKDSLILAQRDGVFYKGCDWISKGSYGSVETSRRWHAGDLVGIIADPKDDEAEIRKYMEEVMRKEAMKDFI</sequence>
<evidence type="ECO:0000256" key="1">
    <source>
        <dbReference type="SAM" id="Coils"/>
    </source>
</evidence>
<reference evidence="2 3" key="1">
    <citation type="submission" date="2018-05" db="EMBL/GenBank/DDBJ databases">
        <title>Animal gut microbial communities from fecal samples from Wisconsin, USA.</title>
        <authorList>
            <person name="Neumann A."/>
        </authorList>
    </citation>
    <scope>NUCLEOTIDE SEQUENCE [LARGE SCALE GENOMIC DNA]</scope>
    <source>
        <strain evidence="2 3">UWS4</strain>
    </source>
</reference>
<feature type="coiled-coil region" evidence="1">
    <location>
        <begin position="157"/>
        <end position="218"/>
    </location>
</feature>
<name>A0ABX5LJJ7_9BACT</name>